<dbReference type="InterPro" id="IPR007546">
    <property type="entry name" value="DUF503"/>
</dbReference>
<dbReference type="KEGG" id="sfc:Spiaf_1456"/>
<dbReference type="SUPFAM" id="SSF103007">
    <property type="entry name" value="Hypothetical protein TT1725"/>
    <property type="match status" value="1"/>
</dbReference>
<dbReference type="Pfam" id="PF04456">
    <property type="entry name" value="DUF503"/>
    <property type="match status" value="1"/>
</dbReference>
<evidence type="ECO:0000313" key="1">
    <source>
        <dbReference type="EMBL" id="AFG37519.1"/>
    </source>
</evidence>
<dbReference type="Gene3D" id="3.30.70.1120">
    <property type="entry name" value="TT1725-like"/>
    <property type="match status" value="1"/>
</dbReference>
<dbReference type="InterPro" id="IPR036746">
    <property type="entry name" value="TT1725-like_sf"/>
</dbReference>
<keyword evidence="2" id="KW-1185">Reference proteome</keyword>
<gene>
    <name evidence="1" type="ordered locus">Spiaf_1456</name>
</gene>
<accession>H9UJ26</accession>
<dbReference type="PANTHER" id="PTHR36441">
    <property type="entry name" value="HYPOTHETICAL CYTOSOLIC PROTEIN"/>
    <property type="match status" value="1"/>
</dbReference>
<dbReference type="HOGENOM" id="CLU_149981_2_2_12"/>
<dbReference type="EMBL" id="CP003282">
    <property type="protein sequence ID" value="AFG37519.1"/>
    <property type="molecule type" value="Genomic_DNA"/>
</dbReference>
<organism evidence="1 2">
    <name type="scientific">Spirochaeta africana (strain ATCC 700263 / DSM 8902 / Z-7692)</name>
    <dbReference type="NCBI Taxonomy" id="889378"/>
    <lineage>
        <taxon>Bacteria</taxon>
        <taxon>Pseudomonadati</taxon>
        <taxon>Spirochaetota</taxon>
        <taxon>Spirochaetia</taxon>
        <taxon>Spirochaetales</taxon>
        <taxon>Spirochaetaceae</taxon>
        <taxon>Spirochaeta</taxon>
    </lineage>
</organism>
<dbReference type="eggNOG" id="COG1550">
    <property type="taxonomic scope" value="Bacteria"/>
</dbReference>
<reference evidence="2" key="1">
    <citation type="journal article" date="2013" name="Stand. Genomic Sci.">
        <title>Complete genome sequence of the halophilic bacterium Spirochaeta africana type strain (Z-7692(T)) from the alkaline Lake Magadi in the East African Rift.</title>
        <authorList>
            <person name="Liolos K."/>
            <person name="Abt B."/>
            <person name="Scheuner C."/>
            <person name="Teshima H."/>
            <person name="Held B."/>
            <person name="Lapidus A."/>
            <person name="Nolan M."/>
            <person name="Lucas S."/>
            <person name="Deshpande S."/>
            <person name="Cheng J.F."/>
            <person name="Tapia R."/>
            <person name="Goodwin L.A."/>
            <person name="Pitluck S."/>
            <person name="Pagani I."/>
            <person name="Ivanova N."/>
            <person name="Mavromatis K."/>
            <person name="Mikhailova N."/>
            <person name="Huntemann M."/>
            <person name="Pati A."/>
            <person name="Chen A."/>
            <person name="Palaniappan K."/>
            <person name="Land M."/>
            <person name="Rohde M."/>
            <person name="Tindall B.J."/>
            <person name="Detter J.C."/>
            <person name="Goker M."/>
            <person name="Bristow J."/>
            <person name="Eisen J.A."/>
            <person name="Markowitz V."/>
            <person name="Hugenholtz P."/>
            <person name="Woyke T."/>
            <person name="Klenk H.P."/>
            <person name="Kyrpides N.C."/>
        </authorList>
    </citation>
    <scope>NUCLEOTIDE SEQUENCE</scope>
    <source>
        <strain evidence="2">ATCC 700263 / DSM 8902 / Z-7692</strain>
    </source>
</reference>
<dbReference type="PANTHER" id="PTHR36441:SF1">
    <property type="entry name" value="DUF503 DOMAIN-CONTAINING PROTEIN"/>
    <property type="match status" value="1"/>
</dbReference>
<dbReference type="Proteomes" id="UP000007383">
    <property type="component" value="Chromosome"/>
</dbReference>
<evidence type="ECO:0000313" key="2">
    <source>
        <dbReference type="Proteomes" id="UP000007383"/>
    </source>
</evidence>
<dbReference type="STRING" id="889378.Spiaf_1456"/>
<sequence length="92" mass="10343">MLQVIIEFPGVTSIKEKRRSLVSLKSKLMHKFKLSAAEVDLQQSLQFGQIGCAYVSNKQSLGESVLHKALDFLETAAPGRVHDFQIYSEIYT</sequence>
<dbReference type="PATRIC" id="fig|889378.3.peg.1449"/>
<protein>
    <recommendedName>
        <fullName evidence="3">DUF503 domain-containing protein</fullName>
    </recommendedName>
</protein>
<name>H9UJ26_SPIAZ</name>
<dbReference type="AlphaFoldDB" id="H9UJ26"/>
<evidence type="ECO:0008006" key="3">
    <source>
        <dbReference type="Google" id="ProtNLM"/>
    </source>
</evidence>
<proteinExistence type="predicted"/>